<dbReference type="EMBL" id="JALBUU010000004">
    <property type="protein sequence ID" value="MCI0752959.1"/>
    <property type="molecule type" value="Genomic_DNA"/>
</dbReference>
<evidence type="ECO:0000256" key="2">
    <source>
        <dbReference type="ARBA" id="ARBA00023002"/>
    </source>
</evidence>
<name>A0ABS9W0Y0_9PROT</name>
<dbReference type="InterPro" id="IPR006076">
    <property type="entry name" value="FAD-dep_OxRdtase"/>
</dbReference>
<dbReference type="RefSeq" id="WP_241792557.1">
    <property type="nucleotide sequence ID" value="NZ_JALBUU010000004.1"/>
</dbReference>
<evidence type="ECO:0000256" key="1">
    <source>
        <dbReference type="ARBA" id="ARBA00009410"/>
    </source>
</evidence>
<keyword evidence="5" id="KW-1185">Reference proteome</keyword>
<evidence type="ECO:0000259" key="3">
    <source>
        <dbReference type="Pfam" id="PF01266"/>
    </source>
</evidence>
<sequence length="444" mass="47913">MSPPVERVLNDLDLPEAVDVVIIGAGVAGIGAAYALAQKGRKVAVVEKGIVAGEQSSRNWGWCRVQNRDEREIPLALYSRELWAGMSEAVEADTGFRRNGLVYVTRDPAELAQWEAWVNMARGYQAHSRMLSAEEARAMTPGNNGQWIGGVHSPHDGRAEPFIAVPAIASAARRMGVTIHQNCAVRGMETTGGAVSAVVTEKGRIRTQAVLCAAGAWSSMFCRRHGIDLPQSSVVSTIFTTTAAPEVTDGGVYTPDVTLTRRLDGGYIVAAQSRVRAELTPQGLRYARKFWKTFKSRRKSIDLGFIGRSFFDGPEALHGKWSFDRPTVFERHRVLDPTPKRSVVQPGLEAVVKSYPGLAGIKMDQIWAGWIDSTPDAVPVISAVEGTAGFFIATGFSGHGFGIGPGAGRLAADLITGDTPVVDPTPYRWSRLVDGSLIQNPGMM</sequence>
<proteinExistence type="inferred from homology"/>
<dbReference type="InterPro" id="IPR036188">
    <property type="entry name" value="FAD/NAD-bd_sf"/>
</dbReference>
<keyword evidence="2" id="KW-0560">Oxidoreductase</keyword>
<evidence type="ECO:0000313" key="4">
    <source>
        <dbReference type="EMBL" id="MCI0752959.1"/>
    </source>
</evidence>
<dbReference type="PANTHER" id="PTHR13847:SF280">
    <property type="entry name" value="D-AMINO ACID DEHYDROGENASE"/>
    <property type="match status" value="1"/>
</dbReference>
<evidence type="ECO:0000313" key="5">
    <source>
        <dbReference type="Proteomes" id="UP001201985"/>
    </source>
</evidence>
<gene>
    <name evidence="4" type="ORF">MON41_04180</name>
</gene>
<dbReference type="Pfam" id="PF01266">
    <property type="entry name" value="DAO"/>
    <property type="match status" value="1"/>
</dbReference>
<protein>
    <submittedName>
        <fullName evidence="4">FAD-binding oxidoreductase</fullName>
    </submittedName>
</protein>
<dbReference type="SUPFAM" id="SSF51905">
    <property type="entry name" value="FAD/NAD(P)-binding domain"/>
    <property type="match status" value="1"/>
</dbReference>
<dbReference type="Gene3D" id="3.50.50.60">
    <property type="entry name" value="FAD/NAD(P)-binding domain"/>
    <property type="match status" value="3"/>
</dbReference>
<dbReference type="PANTHER" id="PTHR13847">
    <property type="entry name" value="SARCOSINE DEHYDROGENASE-RELATED"/>
    <property type="match status" value="1"/>
</dbReference>
<reference evidence="4 5" key="1">
    <citation type="submission" date="2022-03" db="EMBL/GenBank/DDBJ databases">
        <title>Complete genome analysis of Roseomonas KG 17.1 : a prolific producer of plant growth promoters.</title>
        <authorList>
            <person name="Saadouli I."/>
            <person name="Najjari A."/>
            <person name="Mosbah A."/>
            <person name="Ouzari H.I."/>
        </authorList>
    </citation>
    <scope>NUCLEOTIDE SEQUENCE [LARGE SCALE GENOMIC DNA]</scope>
    <source>
        <strain evidence="4 5">KG17-1</strain>
    </source>
</reference>
<comment type="similarity">
    <text evidence="1">Belongs to the DadA oxidoreductase family.</text>
</comment>
<comment type="caution">
    <text evidence="4">The sequence shown here is derived from an EMBL/GenBank/DDBJ whole genome shotgun (WGS) entry which is preliminary data.</text>
</comment>
<feature type="domain" description="FAD dependent oxidoreductase" evidence="3">
    <location>
        <begin position="19"/>
        <end position="414"/>
    </location>
</feature>
<accession>A0ABS9W0Y0</accession>
<organism evidence="4 5">
    <name type="scientific">Teichococcus vastitatis</name>
    <dbReference type="NCBI Taxonomy" id="2307076"/>
    <lineage>
        <taxon>Bacteria</taxon>
        <taxon>Pseudomonadati</taxon>
        <taxon>Pseudomonadota</taxon>
        <taxon>Alphaproteobacteria</taxon>
        <taxon>Acetobacterales</taxon>
        <taxon>Roseomonadaceae</taxon>
        <taxon>Roseomonas</taxon>
    </lineage>
</organism>
<dbReference type="Proteomes" id="UP001201985">
    <property type="component" value="Unassembled WGS sequence"/>
</dbReference>